<evidence type="ECO:0000259" key="7">
    <source>
        <dbReference type="Pfam" id="PF04055"/>
    </source>
</evidence>
<dbReference type="InterPro" id="IPR013785">
    <property type="entry name" value="Aldolase_TIM"/>
</dbReference>
<dbReference type="PANTHER" id="PTHR43728:SF1">
    <property type="entry name" value="FE-S OXIDOREDUCTASE"/>
    <property type="match status" value="1"/>
</dbReference>
<keyword evidence="5" id="KW-0411">Iron-sulfur</keyword>
<dbReference type="Gene3D" id="3.20.20.70">
    <property type="entry name" value="Aldolase class I"/>
    <property type="match status" value="1"/>
</dbReference>
<dbReference type="EMBL" id="CAADFG010000062">
    <property type="protein sequence ID" value="VFJ93852.1"/>
    <property type="molecule type" value="Genomic_DNA"/>
</dbReference>
<dbReference type="SUPFAM" id="SSF102114">
    <property type="entry name" value="Radical SAM enzymes"/>
    <property type="match status" value="1"/>
</dbReference>
<feature type="domain" description="Arsenosugar biosynthesis radical SAM protein ArsS-like C-terminal" evidence="8">
    <location>
        <begin position="210"/>
        <end position="346"/>
    </location>
</feature>
<dbReference type="EMBL" id="CAADFI010000063">
    <property type="protein sequence ID" value="VFJ94559.1"/>
    <property type="molecule type" value="Genomic_DNA"/>
</dbReference>
<evidence type="ECO:0000256" key="3">
    <source>
        <dbReference type="ARBA" id="ARBA00022723"/>
    </source>
</evidence>
<feature type="region of interest" description="Disordered" evidence="6">
    <location>
        <begin position="1"/>
        <end position="43"/>
    </location>
</feature>
<sequence>MALWPRRIPARQPGNENMAVAPPLEAGRDTRRDPSPPTREFPPLTRADLQTLQVNLGYRCNQACRHCHVDASPHRTEQMSAETVGAVLAFLEKGKVATLDLTGGAPELNPHFRHLVAEARRLGVRVIDRCNLTILEEKDQTGLAEFLAEHRVEIVASLPCYLEENVEDQRGKGVFGPSIRALGRLNALGYGQGETGLTLNLVYNPTGPFLPPPQQQLARDYKRELTARHGVVFDNLYALTNLPIARFGNMLRAAGKWESYLRLLEDAFRSENLQQVMCRALVSVDWRGRLYDCDFNQMLDRPLRAPGGGRIRIEELAHRSLAGNPIAVADHCFGCTAGQGSSCGGALGGLHEARPVASCQT</sequence>
<keyword evidence="3" id="KW-0479">Metal-binding</keyword>
<dbReference type="AlphaFoldDB" id="A0A450UPV5"/>
<dbReference type="GO" id="GO:0046872">
    <property type="term" value="F:metal ion binding"/>
    <property type="evidence" value="ECO:0007669"/>
    <property type="project" value="UniProtKB-KW"/>
</dbReference>
<evidence type="ECO:0000256" key="4">
    <source>
        <dbReference type="ARBA" id="ARBA00023004"/>
    </source>
</evidence>
<feature type="domain" description="Radical SAM core" evidence="7">
    <location>
        <begin position="54"/>
        <end position="192"/>
    </location>
</feature>
<dbReference type="InterPro" id="IPR024521">
    <property type="entry name" value="ArsS-like_C"/>
</dbReference>
<organism evidence="10">
    <name type="scientific">Candidatus Kentrum eta</name>
    <dbReference type="NCBI Taxonomy" id="2126337"/>
    <lineage>
        <taxon>Bacteria</taxon>
        <taxon>Pseudomonadati</taxon>
        <taxon>Pseudomonadota</taxon>
        <taxon>Gammaproteobacteria</taxon>
        <taxon>Candidatus Kentrum</taxon>
    </lineage>
</organism>
<evidence type="ECO:0000259" key="8">
    <source>
        <dbReference type="Pfam" id="PF12345"/>
    </source>
</evidence>
<evidence type="ECO:0000256" key="5">
    <source>
        <dbReference type="ARBA" id="ARBA00023014"/>
    </source>
</evidence>
<evidence type="ECO:0000256" key="6">
    <source>
        <dbReference type="SAM" id="MobiDB-lite"/>
    </source>
</evidence>
<evidence type="ECO:0000313" key="11">
    <source>
        <dbReference type="EMBL" id="VFK01100.1"/>
    </source>
</evidence>
<dbReference type="InterPro" id="IPR007197">
    <property type="entry name" value="rSAM"/>
</dbReference>
<evidence type="ECO:0000256" key="1">
    <source>
        <dbReference type="ARBA" id="ARBA00001966"/>
    </source>
</evidence>
<dbReference type="PANTHER" id="PTHR43728">
    <property type="entry name" value="SLR0304 PROTEIN"/>
    <property type="match status" value="1"/>
</dbReference>
<dbReference type="GO" id="GO:0051536">
    <property type="term" value="F:iron-sulfur cluster binding"/>
    <property type="evidence" value="ECO:0007669"/>
    <property type="project" value="UniProtKB-KW"/>
</dbReference>
<dbReference type="Pfam" id="PF12345">
    <property type="entry name" value="DUF3641"/>
    <property type="match status" value="1"/>
</dbReference>
<accession>A0A450UPV5</accession>
<evidence type="ECO:0000313" key="9">
    <source>
        <dbReference type="EMBL" id="VFJ93852.1"/>
    </source>
</evidence>
<gene>
    <name evidence="9" type="ORF">BECKH772A_GA0070896_100627</name>
    <name evidence="10" type="ORF">BECKH772B_GA0070898_100637</name>
    <name evidence="11" type="ORF">BECKH772C_GA0070978_100587</name>
</gene>
<evidence type="ECO:0000256" key="2">
    <source>
        <dbReference type="ARBA" id="ARBA00022691"/>
    </source>
</evidence>
<protein>
    <submittedName>
        <fullName evidence="10">Radical SAM/Cys-rich domain-containing protein</fullName>
    </submittedName>
</protein>
<evidence type="ECO:0000313" key="10">
    <source>
        <dbReference type="EMBL" id="VFJ94559.1"/>
    </source>
</evidence>
<dbReference type="CDD" id="cd01335">
    <property type="entry name" value="Radical_SAM"/>
    <property type="match status" value="1"/>
</dbReference>
<proteinExistence type="predicted"/>
<dbReference type="EMBL" id="CAADFJ010000058">
    <property type="protein sequence ID" value="VFK01100.1"/>
    <property type="molecule type" value="Genomic_DNA"/>
</dbReference>
<reference evidence="10" key="1">
    <citation type="submission" date="2019-02" db="EMBL/GenBank/DDBJ databases">
        <authorList>
            <person name="Gruber-Vodicka R. H."/>
            <person name="Seah K. B. B."/>
        </authorList>
    </citation>
    <scope>NUCLEOTIDE SEQUENCE</scope>
    <source>
        <strain evidence="11">BECK_SA2B12</strain>
        <strain evidence="9">BECK_SA2B15</strain>
        <strain evidence="10">BECK_SA2B20</strain>
    </source>
</reference>
<dbReference type="NCBIfam" id="TIGR04167">
    <property type="entry name" value="rSAM_SeCys"/>
    <property type="match status" value="1"/>
</dbReference>
<dbReference type="InterPro" id="IPR026351">
    <property type="entry name" value="rSAM_ArsS-like"/>
</dbReference>
<dbReference type="Pfam" id="PF04055">
    <property type="entry name" value="Radical_SAM"/>
    <property type="match status" value="1"/>
</dbReference>
<dbReference type="GO" id="GO:0003824">
    <property type="term" value="F:catalytic activity"/>
    <property type="evidence" value="ECO:0007669"/>
    <property type="project" value="InterPro"/>
</dbReference>
<name>A0A450UPV5_9GAMM</name>
<dbReference type="SFLD" id="SFLDS00029">
    <property type="entry name" value="Radical_SAM"/>
    <property type="match status" value="1"/>
</dbReference>
<dbReference type="InterPro" id="IPR058240">
    <property type="entry name" value="rSAM_sf"/>
</dbReference>
<keyword evidence="4" id="KW-0408">Iron</keyword>
<comment type="cofactor">
    <cofactor evidence="1">
        <name>[4Fe-4S] cluster</name>
        <dbReference type="ChEBI" id="CHEBI:49883"/>
    </cofactor>
</comment>
<keyword evidence="2" id="KW-0949">S-adenosyl-L-methionine</keyword>